<dbReference type="PANTHER" id="PTHR28072">
    <property type="entry name" value="CRUCIFORM CUTTING ENDONUCLEASE 1, MITOCHONDRIAL-RELATED"/>
    <property type="match status" value="1"/>
</dbReference>
<dbReference type="Proteomes" id="UP000250266">
    <property type="component" value="Unassembled WGS sequence"/>
</dbReference>
<organism evidence="2 3">
    <name type="scientific">Lepidopterella palustris CBS 459.81</name>
    <dbReference type="NCBI Taxonomy" id="1314670"/>
    <lineage>
        <taxon>Eukaryota</taxon>
        <taxon>Fungi</taxon>
        <taxon>Dikarya</taxon>
        <taxon>Ascomycota</taxon>
        <taxon>Pezizomycotina</taxon>
        <taxon>Dothideomycetes</taxon>
        <taxon>Pleosporomycetidae</taxon>
        <taxon>Mytilinidiales</taxon>
        <taxon>Argynnaceae</taxon>
        <taxon>Lepidopterella</taxon>
    </lineage>
</organism>
<dbReference type="InterPro" id="IPR012337">
    <property type="entry name" value="RNaseH-like_sf"/>
</dbReference>
<dbReference type="SUPFAM" id="SSF53098">
    <property type="entry name" value="Ribonuclease H-like"/>
    <property type="match status" value="1"/>
</dbReference>
<accession>A0A8E2JGS8</accession>
<dbReference type="AlphaFoldDB" id="A0A8E2JGS8"/>
<dbReference type="Pfam" id="PF09159">
    <property type="entry name" value="Ydc2-catalyt"/>
    <property type="match status" value="1"/>
</dbReference>
<dbReference type="CDD" id="cd16963">
    <property type="entry name" value="CCE1"/>
    <property type="match status" value="1"/>
</dbReference>
<dbReference type="InterPro" id="IPR039197">
    <property type="entry name" value="Mrs1/Cce1"/>
</dbReference>
<proteinExistence type="predicted"/>
<dbReference type="GO" id="GO:0000403">
    <property type="term" value="F:Y-form DNA binding"/>
    <property type="evidence" value="ECO:0007669"/>
    <property type="project" value="TreeGrafter"/>
</dbReference>
<dbReference type="PANTHER" id="PTHR28072:SF1">
    <property type="entry name" value="CRUCIFORM CUTTING ENDONUCLEASE 1, MITOCHONDRIAL-RELATED"/>
    <property type="match status" value="1"/>
</dbReference>
<name>A0A8E2JGS8_9PEZI</name>
<dbReference type="GO" id="GO:0000402">
    <property type="term" value="F:crossed form four-way junction DNA binding"/>
    <property type="evidence" value="ECO:0007669"/>
    <property type="project" value="TreeGrafter"/>
</dbReference>
<evidence type="ECO:0000259" key="1">
    <source>
        <dbReference type="Pfam" id="PF09159"/>
    </source>
</evidence>
<dbReference type="OrthoDB" id="5552842at2759"/>
<evidence type="ECO:0000313" key="2">
    <source>
        <dbReference type="EMBL" id="OCK81797.1"/>
    </source>
</evidence>
<dbReference type="GO" id="GO:0005739">
    <property type="term" value="C:mitochondrion"/>
    <property type="evidence" value="ECO:0007669"/>
    <property type="project" value="TreeGrafter"/>
</dbReference>
<dbReference type="EMBL" id="KV744908">
    <property type="protein sequence ID" value="OCK81797.1"/>
    <property type="molecule type" value="Genomic_DNA"/>
</dbReference>
<feature type="domain" description="Mitochondrial resolvase Ydc2 catalytic" evidence="1">
    <location>
        <begin position="58"/>
        <end position="374"/>
    </location>
</feature>
<keyword evidence="3" id="KW-1185">Reference proteome</keyword>
<evidence type="ECO:0000313" key="3">
    <source>
        <dbReference type="Proteomes" id="UP000250266"/>
    </source>
</evidence>
<sequence length="383" mass="42136">MALKKLTSAHIKALLVRIGSPTTGAKPLLEARLVQDLGLSRLPLLAKDANTGSKCTRILSIDMGIKNLAFCVADVTLDLGPNQSTGGIEANFHTIAWRRIDVAHEIAEATAQSITEFSEGSLKPFNNTMEADDPFHPRALARTAYILLARVLLPYEPDIILIERQRYRSGGGAAIQEWTVRVNMLEGMLWAVLGTLREEKAKGAGLSKRHDLGFPNIFDVSPARVGAFWIDSAKVRQGAQHSSIPPKAIETGPEGEINEAKSSTISLRKMSKGKVEKKAKIQLVQSWLTDSPFSTEPATGSGRGMNTNTELTFSFTPHAEETRKDLCSTASRTKRLRSPSNELEKTVTVRKLDDLADSFLQAAAWVAWELNRLEILRDRELDI</sequence>
<reference evidence="2 3" key="1">
    <citation type="journal article" date="2016" name="Nat. Commun.">
        <title>Ectomycorrhizal ecology is imprinted in the genome of the dominant symbiotic fungus Cenococcum geophilum.</title>
        <authorList>
            <consortium name="DOE Joint Genome Institute"/>
            <person name="Peter M."/>
            <person name="Kohler A."/>
            <person name="Ohm R.A."/>
            <person name="Kuo A."/>
            <person name="Krutzmann J."/>
            <person name="Morin E."/>
            <person name="Arend M."/>
            <person name="Barry K.W."/>
            <person name="Binder M."/>
            <person name="Choi C."/>
            <person name="Clum A."/>
            <person name="Copeland A."/>
            <person name="Grisel N."/>
            <person name="Haridas S."/>
            <person name="Kipfer T."/>
            <person name="LaButti K."/>
            <person name="Lindquist E."/>
            <person name="Lipzen A."/>
            <person name="Maire R."/>
            <person name="Meier B."/>
            <person name="Mihaltcheva S."/>
            <person name="Molinier V."/>
            <person name="Murat C."/>
            <person name="Poggeler S."/>
            <person name="Quandt C.A."/>
            <person name="Sperisen C."/>
            <person name="Tritt A."/>
            <person name="Tisserant E."/>
            <person name="Crous P.W."/>
            <person name="Henrissat B."/>
            <person name="Nehls U."/>
            <person name="Egli S."/>
            <person name="Spatafora J.W."/>
            <person name="Grigoriev I.V."/>
            <person name="Martin F.M."/>
        </authorList>
    </citation>
    <scope>NUCLEOTIDE SEQUENCE [LARGE SCALE GENOMIC DNA]</scope>
    <source>
        <strain evidence="2 3">CBS 459.81</strain>
    </source>
</reference>
<dbReference type="GO" id="GO:0004520">
    <property type="term" value="F:DNA endonuclease activity"/>
    <property type="evidence" value="ECO:0007669"/>
    <property type="project" value="TreeGrafter"/>
</dbReference>
<dbReference type="Gene3D" id="3.30.420.10">
    <property type="entry name" value="Ribonuclease H-like superfamily/Ribonuclease H"/>
    <property type="match status" value="1"/>
</dbReference>
<dbReference type="InterPro" id="IPR015242">
    <property type="entry name" value="Ydc2_cat"/>
</dbReference>
<dbReference type="GO" id="GO:0070336">
    <property type="term" value="F:flap-structured DNA binding"/>
    <property type="evidence" value="ECO:0007669"/>
    <property type="project" value="TreeGrafter"/>
</dbReference>
<protein>
    <submittedName>
        <fullName evidence="2">Ribonuclease H-like protein</fullName>
    </submittedName>
</protein>
<dbReference type="InterPro" id="IPR036397">
    <property type="entry name" value="RNaseH_sf"/>
</dbReference>
<feature type="non-terminal residue" evidence="2">
    <location>
        <position position="383"/>
    </location>
</feature>
<gene>
    <name evidence="2" type="ORF">K432DRAFT_325507</name>
</gene>